<gene>
    <name evidence="2" type="ORF">Ldro_1771</name>
</gene>
<protein>
    <recommendedName>
        <fullName evidence="4">YecA family protein</fullName>
    </recommendedName>
</protein>
<dbReference type="STRING" id="1212489.Ldro_1771"/>
<dbReference type="OrthoDB" id="9783391at2"/>
<dbReference type="PANTHER" id="PTHR37528:SF1">
    <property type="entry name" value="UPF0149 PROTEIN YGFB"/>
    <property type="match status" value="1"/>
</dbReference>
<dbReference type="PATRIC" id="fig|1212489.4.peg.1875"/>
<name>A0A0W0SXV5_9GAMM</name>
<organism evidence="2 3">
    <name type="scientific">Legionella drozanskii LLAP-1</name>
    <dbReference type="NCBI Taxonomy" id="1212489"/>
    <lineage>
        <taxon>Bacteria</taxon>
        <taxon>Pseudomonadati</taxon>
        <taxon>Pseudomonadota</taxon>
        <taxon>Gammaproteobacteria</taxon>
        <taxon>Legionellales</taxon>
        <taxon>Legionellaceae</taxon>
        <taxon>Legionella</taxon>
    </lineage>
</organism>
<dbReference type="EMBL" id="LNXY01000020">
    <property type="protein sequence ID" value="KTC88152.1"/>
    <property type="molecule type" value="Genomic_DNA"/>
</dbReference>
<evidence type="ECO:0000313" key="3">
    <source>
        <dbReference type="Proteomes" id="UP000054736"/>
    </source>
</evidence>
<accession>A0A0W0SXV5</accession>
<proteinExistence type="inferred from homology"/>
<evidence type="ECO:0008006" key="4">
    <source>
        <dbReference type="Google" id="ProtNLM"/>
    </source>
</evidence>
<comment type="caution">
    <text evidence="2">The sequence shown here is derived from an EMBL/GenBank/DDBJ whole genome shotgun (WGS) entry which is preliminary data.</text>
</comment>
<dbReference type="GO" id="GO:0005829">
    <property type="term" value="C:cytosol"/>
    <property type="evidence" value="ECO:0007669"/>
    <property type="project" value="TreeGrafter"/>
</dbReference>
<dbReference type="Gene3D" id="1.20.120.740">
    <property type="entry name" value="YgfB uncharacterised protein family UPF0149, PF03695"/>
    <property type="match status" value="1"/>
</dbReference>
<evidence type="ECO:0000313" key="2">
    <source>
        <dbReference type="EMBL" id="KTC88152.1"/>
    </source>
</evidence>
<dbReference type="AlphaFoldDB" id="A0A0W0SXV5"/>
<dbReference type="InterPro" id="IPR011978">
    <property type="entry name" value="YgfB-like"/>
</dbReference>
<dbReference type="SUPFAM" id="SSF101327">
    <property type="entry name" value="YgfB-like"/>
    <property type="match status" value="1"/>
</dbReference>
<dbReference type="InterPro" id="IPR036255">
    <property type="entry name" value="YgfB-like_sf"/>
</dbReference>
<dbReference type="Proteomes" id="UP000054736">
    <property type="component" value="Unassembled WGS sequence"/>
</dbReference>
<dbReference type="Pfam" id="PF03695">
    <property type="entry name" value="UPF0149"/>
    <property type="match status" value="1"/>
</dbReference>
<reference evidence="2 3" key="1">
    <citation type="submission" date="2015-11" db="EMBL/GenBank/DDBJ databases">
        <title>Genomic analysis of 38 Legionella species identifies large and diverse effector repertoires.</title>
        <authorList>
            <person name="Burstein D."/>
            <person name="Amaro F."/>
            <person name="Zusman T."/>
            <person name="Lifshitz Z."/>
            <person name="Cohen O."/>
            <person name="Gilbert J.A."/>
            <person name="Pupko T."/>
            <person name="Shuman H.A."/>
            <person name="Segal G."/>
        </authorList>
    </citation>
    <scope>NUCLEOTIDE SEQUENCE [LARGE SCALE GENOMIC DNA]</scope>
    <source>
        <strain evidence="2 3">ATCC 700990</strain>
    </source>
</reference>
<dbReference type="RefSeq" id="WP_058496036.1">
    <property type="nucleotide sequence ID" value="NZ_CAAAIU010000013.1"/>
</dbReference>
<comment type="similarity">
    <text evidence="1">Belongs to the UPF0149 family.</text>
</comment>
<dbReference type="NCBIfam" id="TIGR02292">
    <property type="entry name" value="ygfB_yecA"/>
    <property type="match status" value="1"/>
</dbReference>
<keyword evidence="3" id="KW-1185">Reference proteome</keyword>
<evidence type="ECO:0000256" key="1">
    <source>
        <dbReference type="ARBA" id="ARBA00038308"/>
    </source>
</evidence>
<dbReference type="PANTHER" id="PTHR37528">
    <property type="entry name" value="UPF0149 PROTEIN YGFB"/>
    <property type="match status" value="1"/>
</dbReference>
<sequence length="192" mass="21703">MSLETTSINLPDYQNFNNIIEVLELPFSGSELHGIMCGYLCAGAAYEGEAYLRALASNKKDKSTRAAALAIFEVYTISQHQLSNFDFGFEMLLPADHEPLIERAQAFSEWCEGFTQGMSISGIHSARFQEEESQEAMQHMQEFAQLDYESLHVDDEDEKALVEVSEYARMAVLRLYTDLKESNSEHGSKKTH</sequence>